<name>A0A819CRH9_9BILA</name>
<sequence>MQVNRYLGIFIFVFGIIGNTLNVLVLSQRPLCLNPCAWLFLISSIANSIGILAGIISRFLSTWALDLTNTNQFLCKIRAFLLFDGITIGSWLIALATIDRWLSSNINVIRRQQSTLKNAQRSTILVVILSTIIQTQQLYCFEANLTNTPLKCYTQTIVCGIISDVCFALVTILFPIIVMFIFGLMTISNVRKTQSRLQPETLTMNARNGHESTITNMRNPLQRKKSDRHLLIMLFIQVLLILLFTLPLSAYKLYSTLTRNVLKSTLQNTIENFMFNIFLLALYVSCGMPFYIYTLSGGRVFLKNVVNSQFLAVERANMTKAQQGRTYKRYSKECK</sequence>
<evidence type="ECO:0000256" key="5">
    <source>
        <dbReference type="SAM" id="Phobius"/>
    </source>
</evidence>
<feature type="transmembrane region" description="Helical" evidence="5">
    <location>
        <begin position="80"/>
        <end position="102"/>
    </location>
</feature>
<feature type="transmembrane region" description="Helical" evidence="5">
    <location>
        <begin position="6"/>
        <end position="26"/>
    </location>
</feature>
<evidence type="ECO:0000313" key="7">
    <source>
        <dbReference type="EMBL" id="CAF3823492.1"/>
    </source>
</evidence>
<dbReference type="PANTHER" id="PTHR46641">
    <property type="entry name" value="FMRFAMIDE RECEPTOR-RELATED"/>
    <property type="match status" value="1"/>
</dbReference>
<keyword evidence="3 5" id="KW-1133">Transmembrane helix</keyword>
<evidence type="ECO:0000256" key="3">
    <source>
        <dbReference type="ARBA" id="ARBA00022989"/>
    </source>
</evidence>
<dbReference type="SUPFAM" id="SSF81321">
    <property type="entry name" value="Family A G protein-coupled receptor-like"/>
    <property type="match status" value="1"/>
</dbReference>
<proteinExistence type="predicted"/>
<dbReference type="PROSITE" id="PS50262">
    <property type="entry name" value="G_PROTEIN_RECEP_F1_2"/>
    <property type="match status" value="1"/>
</dbReference>
<dbReference type="AlphaFoldDB" id="A0A819CRH9"/>
<feature type="transmembrane region" description="Helical" evidence="5">
    <location>
        <begin position="273"/>
        <end position="293"/>
    </location>
</feature>
<evidence type="ECO:0000313" key="8">
    <source>
        <dbReference type="Proteomes" id="UP000663868"/>
    </source>
</evidence>
<accession>A0A819CRH9</accession>
<evidence type="ECO:0000256" key="4">
    <source>
        <dbReference type="ARBA" id="ARBA00023136"/>
    </source>
</evidence>
<dbReference type="GO" id="GO:0016020">
    <property type="term" value="C:membrane"/>
    <property type="evidence" value="ECO:0007669"/>
    <property type="project" value="UniProtKB-SubCell"/>
</dbReference>
<feature type="domain" description="G-protein coupled receptors family 1 profile" evidence="6">
    <location>
        <begin position="18"/>
        <end position="293"/>
    </location>
</feature>
<dbReference type="Proteomes" id="UP000663868">
    <property type="component" value="Unassembled WGS sequence"/>
</dbReference>
<dbReference type="EMBL" id="CAJOBB010001197">
    <property type="protein sequence ID" value="CAF3823492.1"/>
    <property type="molecule type" value="Genomic_DNA"/>
</dbReference>
<gene>
    <name evidence="7" type="ORF">KXQ929_LOCUS18392</name>
</gene>
<dbReference type="GO" id="GO:0004930">
    <property type="term" value="F:G protein-coupled receptor activity"/>
    <property type="evidence" value="ECO:0007669"/>
    <property type="project" value="InterPro"/>
</dbReference>
<evidence type="ECO:0000256" key="2">
    <source>
        <dbReference type="ARBA" id="ARBA00022692"/>
    </source>
</evidence>
<feature type="transmembrane region" description="Helical" evidence="5">
    <location>
        <begin position="161"/>
        <end position="187"/>
    </location>
</feature>
<feature type="transmembrane region" description="Helical" evidence="5">
    <location>
        <begin position="38"/>
        <end position="60"/>
    </location>
</feature>
<reference evidence="7" key="1">
    <citation type="submission" date="2021-02" db="EMBL/GenBank/DDBJ databases">
        <authorList>
            <person name="Nowell W R."/>
        </authorList>
    </citation>
    <scope>NUCLEOTIDE SEQUENCE</scope>
</reference>
<keyword evidence="2 5" id="KW-0812">Transmembrane</keyword>
<dbReference type="Pfam" id="PF00001">
    <property type="entry name" value="7tm_1"/>
    <property type="match status" value="1"/>
</dbReference>
<evidence type="ECO:0000256" key="1">
    <source>
        <dbReference type="ARBA" id="ARBA00004370"/>
    </source>
</evidence>
<keyword evidence="4 5" id="KW-0472">Membrane</keyword>
<dbReference type="InterPro" id="IPR000276">
    <property type="entry name" value="GPCR_Rhodpsn"/>
</dbReference>
<dbReference type="PANTHER" id="PTHR46641:SF18">
    <property type="entry name" value="G-PROTEIN COUPLED RECEPTORS FAMILY 1 PROFILE DOMAIN-CONTAINING PROTEIN"/>
    <property type="match status" value="1"/>
</dbReference>
<protein>
    <recommendedName>
        <fullName evidence="6">G-protein coupled receptors family 1 profile domain-containing protein</fullName>
    </recommendedName>
</protein>
<organism evidence="7 8">
    <name type="scientific">Adineta steineri</name>
    <dbReference type="NCBI Taxonomy" id="433720"/>
    <lineage>
        <taxon>Eukaryota</taxon>
        <taxon>Metazoa</taxon>
        <taxon>Spiralia</taxon>
        <taxon>Gnathifera</taxon>
        <taxon>Rotifera</taxon>
        <taxon>Eurotatoria</taxon>
        <taxon>Bdelloidea</taxon>
        <taxon>Adinetida</taxon>
        <taxon>Adinetidae</taxon>
        <taxon>Adineta</taxon>
    </lineage>
</organism>
<dbReference type="InterPro" id="IPR017452">
    <property type="entry name" value="GPCR_Rhodpsn_7TM"/>
</dbReference>
<feature type="transmembrane region" description="Helical" evidence="5">
    <location>
        <begin position="230"/>
        <end position="253"/>
    </location>
</feature>
<comment type="caution">
    <text evidence="7">The sequence shown here is derived from an EMBL/GenBank/DDBJ whole genome shotgun (WGS) entry which is preliminary data.</text>
</comment>
<dbReference type="InterPro" id="IPR052954">
    <property type="entry name" value="GPCR-Ligand_Int"/>
</dbReference>
<comment type="subcellular location">
    <subcellularLocation>
        <location evidence="1">Membrane</location>
    </subcellularLocation>
</comment>
<evidence type="ECO:0000259" key="6">
    <source>
        <dbReference type="PROSITE" id="PS50262"/>
    </source>
</evidence>
<dbReference type="Gene3D" id="1.20.1070.10">
    <property type="entry name" value="Rhodopsin 7-helix transmembrane proteins"/>
    <property type="match status" value="1"/>
</dbReference>